<dbReference type="GO" id="GO:0006612">
    <property type="term" value="P:protein targeting to membrane"/>
    <property type="evidence" value="ECO:0007669"/>
    <property type="project" value="TreeGrafter"/>
</dbReference>
<keyword evidence="2" id="KW-0812">Transmembrane</keyword>
<evidence type="ECO:0000259" key="8">
    <source>
        <dbReference type="SMART" id="SM01328"/>
    </source>
</evidence>
<dbReference type="PANTHER" id="PTHR14402:SF22">
    <property type="entry name" value="RECEPTOR-TRANSPORTING PROTEIN 4-LIKE"/>
    <property type="match status" value="1"/>
</dbReference>
<evidence type="ECO:0000256" key="3">
    <source>
        <dbReference type="ARBA" id="ARBA00022723"/>
    </source>
</evidence>
<evidence type="ECO:0000256" key="2">
    <source>
        <dbReference type="ARBA" id="ARBA00022692"/>
    </source>
</evidence>
<comment type="subcellular location">
    <subcellularLocation>
        <location evidence="1">Membrane</location>
        <topology evidence="1">Single-pass membrane protein</topology>
    </subcellularLocation>
</comment>
<dbReference type="GO" id="GO:0001580">
    <property type="term" value="P:detection of chemical stimulus involved in sensory perception of bitter taste"/>
    <property type="evidence" value="ECO:0007669"/>
    <property type="project" value="TreeGrafter"/>
</dbReference>
<keyword evidence="3" id="KW-0479">Metal-binding</keyword>
<protein>
    <recommendedName>
        <fullName evidence="8">3CxxC-type domain-containing protein</fullName>
    </recommendedName>
</protein>
<evidence type="ECO:0000256" key="4">
    <source>
        <dbReference type="ARBA" id="ARBA00022771"/>
    </source>
</evidence>
<name>A0A8J6KNX1_ELECQ</name>
<comment type="caution">
    <text evidence="9">The sequence shown here is derived from an EMBL/GenBank/DDBJ whole genome shotgun (WGS) entry which is preliminary data.</text>
</comment>
<dbReference type="SMART" id="SM01328">
    <property type="entry name" value="zf-3CxxC"/>
    <property type="match status" value="1"/>
</dbReference>
<dbReference type="Proteomes" id="UP000770717">
    <property type="component" value="Unassembled WGS sequence"/>
</dbReference>
<evidence type="ECO:0000256" key="7">
    <source>
        <dbReference type="ARBA" id="ARBA00023136"/>
    </source>
</evidence>
<keyword evidence="4" id="KW-0863">Zinc-finger</keyword>
<proteinExistence type="predicted"/>
<evidence type="ECO:0000256" key="5">
    <source>
        <dbReference type="ARBA" id="ARBA00022833"/>
    </source>
</evidence>
<keyword evidence="6" id="KW-1133">Transmembrane helix</keyword>
<dbReference type="PANTHER" id="PTHR14402">
    <property type="entry name" value="RECEPTOR TRANSPORTING PROTEIN"/>
    <property type="match status" value="1"/>
</dbReference>
<dbReference type="Pfam" id="PF13695">
    <property type="entry name" value="Zn_ribbon_3CxxC"/>
    <property type="match status" value="1"/>
</dbReference>
<evidence type="ECO:0000313" key="9">
    <source>
        <dbReference type="EMBL" id="KAG9493924.1"/>
    </source>
</evidence>
<dbReference type="GO" id="GO:0008270">
    <property type="term" value="F:zinc ion binding"/>
    <property type="evidence" value="ECO:0007669"/>
    <property type="project" value="UniProtKB-KW"/>
</dbReference>
<feature type="non-terminal residue" evidence="9">
    <location>
        <position position="155"/>
    </location>
</feature>
<dbReference type="EMBL" id="WNTK01000001">
    <property type="protein sequence ID" value="KAG9493924.1"/>
    <property type="molecule type" value="Genomic_DNA"/>
</dbReference>
<keyword evidence="7" id="KW-0472">Membrane</keyword>
<accession>A0A8J6KNX1</accession>
<keyword evidence="10" id="KW-1185">Reference proteome</keyword>
<dbReference type="InterPro" id="IPR026096">
    <property type="entry name" value="R-trans_p"/>
</dbReference>
<dbReference type="GO" id="GO:0051205">
    <property type="term" value="P:protein insertion into membrane"/>
    <property type="evidence" value="ECO:0007669"/>
    <property type="project" value="TreeGrafter"/>
</dbReference>
<reference evidence="9" key="1">
    <citation type="thesis" date="2020" institute="ProQuest LLC" country="789 East Eisenhower Parkway, Ann Arbor, MI, USA">
        <title>Comparative Genomics and Chromosome Evolution.</title>
        <authorList>
            <person name="Mudd A.B."/>
        </authorList>
    </citation>
    <scope>NUCLEOTIDE SEQUENCE</scope>
    <source>
        <strain evidence="9">HN-11 Male</strain>
        <tissue evidence="9">Kidney and liver</tissue>
    </source>
</reference>
<dbReference type="GO" id="GO:0016020">
    <property type="term" value="C:membrane"/>
    <property type="evidence" value="ECO:0007669"/>
    <property type="project" value="UniProtKB-SubCell"/>
</dbReference>
<sequence>MIEDAWKDAFQNELMTRKILHFWSLDIEERFQKQNCWLQYTVCAFARFTCQLCGRCWASSEVPILFQIRQNDNTGEVKMHIFKQKCKVCNTGSFEHPMFIPENIEIAISMLVNRICEKIYKMPKENVPSRSFIVDGKQDGPHDSINCEGCAYGIC</sequence>
<evidence type="ECO:0000256" key="1">
    <source>
        <dbReference type="ARBA" id="ARBA00004167"/>
    </source>
</evidence>
<dbReference type="OrthoDB" id="8121437at2759"/>
<feature type="domain" description="3CxxC-type" evidence="8">
    <location>
        <begin position="43"/>
        <end position="153"/>
    </location>
</feature>
<dbReference type="AlphaFoldDB" id="A0A8J6KNX1"/>
<organism evidence="9 10">
    <name type="scientific">Eleutherodactylus coqui</name>
    <name type="common">Puerto Rican coqui</name>
    <dbReference type="NCBI Taxonomy" id="57060"/>
    <lineage>
        <taxon>Eukaryota</taxon>
        <taxon>Metazoa</taxon>
        <taxon>Chordata</taxon>
        <taxon>Craniata</taxon>
        <taxon>Vertebrata</taxon>
        <taxon>Euteleostomi</taxon>
        <taxon>Amphibia</taxon>
        <taxon>Batrachia</taxon>
        <taxon>Anura</taxon>
        <taxon>Neobatrachia</taxon>
        <taxon>Hyloidea</taxon>
        <taxon>Eleutherodactylidae</taxon>
        <taxon>Eleutherodactylinae</taxon>
        <taxon>Eleutherodactylus</taxon>
        <taxon>Eleutherodactylus</taxon>
    </lineage>
</organism>
<dbReference type="InterPro" id="IPR027377">
    <property type="entry name" value="ZAR1/RTP1-5-like_Znf-3CxxC"/>
</dbReference>
<dbReference type="GO" id="GO:0031849">
    <property type="term" value="F:olfactory receptor binding"/>
    <property type="evidence" value="ECO:0007669"/>
    <property type="project" value="TreeGrafter"/>
</dbReference>
<gene>
    <name evidence="9" type="ORF">GDO78_001669</name>
</gene>
<keyword evidence="5" id="KW-0862">Zinc</keyword>
<evidence type="ECO:0000313" key="10">
    <source>
        <dbReference type="Proteomes" id="UP000770717"/>
    </source>
</evidence>
<evidence type="ECO:0000256" key="6">
    <source>
        <dbReference type="ARBA" id="ARBA00022989"/>
    </source>
</evidence>